<protein>
    <submittedName>
        <fullName evidence="1">Uncharacterized protein</fullName>
    </submittedName>
</protein>
<sequence>MADTELNLHYEGQEKQQATATSNDINTVADAPQEFKHTWRIWCIFIILSILAFLSSIDSTIITTSLPTITREIEGSGQYVWIANSYLFASTVPQPLYAQVANIFGRRNPLFFAIALFFIGSGIAGGSHNVATLIAARTIQGLGTGGLYVLPEIILCDIIPPRYRGPFLSAILSTAALGTTIGPIIGGAFARVNWRWIFWLNLPVLGVLSIVIVSVLRVKYQRNPSWRAALARVDFLGQAIFIPSMVAIFFGLIVGGTVGYPWRSWRVILPLVLGILGWISFHIHQASPICRDPSTPPRLFKHRTSSTGFLMIFLAGIVIQAISYFLPVYFQAIKGASPLFSGVYYLPFSIALVPLAGLAGGFLSKTGRYKPVHFAGFALSAIGVGLLSTLDENSSTGKWIGFQILAAGGSGFIFTVTLPSTLAALDEADVAVATGTYSFVRSLGLVWGVTISSIAFNGQINSHLDTITDPSVRLLLADGAAYTYAAGTSSNGSGAIAALPEPTKTQVIEVYVNALRTVWLVFVGISGVGVLATFIEKHVELRTDNNSQFGLVENENNSTDTKLEDGNLATSKVDTTDASMETLDGLREANV</sequence>
<dbReference type="EMBL" id="JAPUUL010000146">
    <property type="protein sequence ID" value="KAJ8132331.1"/>
    <property type="molecule type" value="Genomic_DNA"/>
</dbReference>
<dbReference type="Proteomes" id="UP001153332">
    <property type="component" value="Unassembled WGS sequence"/>
</dbReference>
<reference evidence="1" key="1">
    <citation type="submission" date="2022-12" db="EMBL/GenBank/DDBJ databases">
        <title>Genome Sequence of Lasiodiplodia mahajangana.</title>
        <authorList>
            <person name="Buettner E."/>
        </authorList>
    </citation>
    <scope>NUCLEOTIDE SEQUENCE</scope>
    <source>
        <strain evidence="1">VT137</strain>
    </source>
</reference>
<evidence type="ECO:0000313" key="1">
    <source>
        <dbReference type="EMBL" id="KAJ8132331.1"/>
    </source>
</evidence>
<comment type="caution">
    <text evidence="1">The sequence shown here is derived from an EMBL/GenBank/DDBJ whole genome shotgun (WGS) entry which is preliminary data.</text>
</comment>
<evidence type="ECO:0000313" key="2">
    <source>
        <dbReference type="Proteomes" id="UP001153332"/>
    </source>
</evidence>
<name>A0ACC2JY32_9PEZI</name>
<keyword evidence="2" id="KW-1185">Reference proteome</keyword>
<gene>
    <name evidence="1" type="ORF">O1611_g1291</name>
</gene>
<accession>A0ACC2JY32</accession>
<proteinExistence type="predicted"/>
<organism evidence="1 2">
    <name type="scientific">Lasiodiplodia mahajangana</name>
    <dbReference type="NCBI Taxonomy" id="1108764"/>
    <lineage>
        <taxon>Eukaryota</taxon>
        <taxon>Fungi</taxon>
        <taxon>Dikarya</taxon>
        <taxon>Ascomycota</taxon>
        <taxon>Pezizomycotina</taxon>
        <taxon>Dothideomycetes</taxon>
        <taxon>Dothideomycetes incertae sedis</taxon>
        <taxon>Botryosphaeriales</taxon>
        <taxon>Botryosphaeriaceae</taxon>
        <taxon>Lasiodiplodia</taxon>
    </lineage>
</organism>